<evidence type="ECO:0000256" key="5">
    <source>
        <dbReference type="SAM" id="MobiDB-lite"/>
    </source>
</evidence>
<comment type="caution">
    <text evidence="7">The sequence shown here is derived from an EMBL/GenBank/DDBJ whole genome shotgun (WGS) entry which is preliminary data.</text>
</comment>
<dbReference type="Proteomes" id="UP001321473">
    <property type="component" value="Unassembled WGS sequence"/>
</dbReference>
<dbReference type="AlphaFoldDB" id="A0AAQ4DAJ7"/>
<evidence type="ECO:0000313" key="7">
    <source>
        <dbReference type="EMBL" id="KAK8759487.1"/>
    </source>
</evidence>
<dbReference type="GO" id="GO:0005634">
    <property type="term" value="C:nucleus"/>
    <property type="evidence" value="ECO:0007669"/>
    <property type="project" value="TreeGrafter"/>
</dbReference>
<feature type="coiled-coil region" evidence="4">
    <location>
        <begin position="310"/>
        <end position="339"/>
    </location>
</feature>
<dbReference type="PANTHER" id="PTHR23098:SF16">
    <property type="entry name" value="REGULATORY PROTEIN ZESTE"/>
    <property type="match status" value="1"/>
</dbReference>
<evidence type="ECO:0000256" key="3">
    <source>
        <dbReference type="ARBA" id="ARBA00025466"/>
    </source>
</evidence>
<keyword evidence="4" id="KW-0175">Coiled coil</keyword>
<comment type="function">
    <text evidence="3">Involved in transvection phenomena (= synapsis-dependent gene expression), where the synaptic pairing of chromosomes carrying genes with which zeste interacts influences the expression of these genes. Zeste binds to DNA and stimulates transcription from a nearby promoter.</text>
</comment>
<evidence type="ECO:0000256" key="1">
    <source>
        <dbReference type="ARBA" id="ARBA00011764"/>
    </source>
</evidence>
<evidence type="ECO:0000256" key="2">
    <source>
        <dbReference type="ARBA" id="ARBA00016807"/>
    </source>
</evidence>
<comment type="subunit">
    <text evidence="1">Self-associates forming complexes of several hundred monomers.</text>
</comment>
<evidence type="ECO:0000313" key="8">
    <source>
        <dbReference type="Proteomes" id="UP001321473"/>
    </source>
</evidence>
<dbReference type="InterPro" id="IPR028002">
    <property type="entry name" value="Myb_DNA-bind_5"/>
</dbReference>
<feature type="domain" description="Myb/SANT-like DNA-binding" evidence="6">
    <location>
        <begin position="9"/>
        <end position="84"/>
    </location>
</feature>
<proteinExistence type="predicted"/>
<feature type="region of interest" description="Disordered" evidence="5">
    <location>
        <begin position="124"/>
        <end position="143"/>
    </location>
</feature>
<feature type="region of interest" description="Disordered" evidence="5">
    <location>
        <begin position="211"/>
        <end position="235"/>
    </location>
</feature>
<dbReference type="PANTHER" id="PTHR23098">
    <property type="entry name" value="AGAP001331-PA-RELATED"/>
    <property type="match status" value="1"/>
</dbReference>
<dbReference type="Pfam" id="PF13873">
    <property type="entry name" value="Myb_DNA-bind_5"/>
    <property type="match status" value="1"/>
</dbReference>
<name>A0AAQ4DAJ7_AMBAM</name>
<protein>
    <recommendedName>
        <fullName evidence="2">Regulatory protein zeste</fullName>
    </recommendedName>
</protein>
<evidence type="ECO:0000256" key="4">
    <source>
        <dbReference type="SAM" id="Coils"/>
    </source>
</evidence>
<dbReference type="EMBL" id="JARKHS020033001">
    <property type="protein sequence ID" value="KAK8759487.1"/>
    <property type="molecule type" value="Genomic_DNA"/>
</dbReference>
<feature type="compositionally biased region" description="Low complexity" evidence="5">
    <location>
        <begin position="211"/>
        <end position="223"/>
    </location>
</feature>
<keyword evidence="8" id="KW-1185">Reference proteome</keyword>
<accession>A0AAQ4DAJ7</accession>
<reference evidence="7 8" key="1">
    <citation type="journal article" date="2023" name="Arcadia Sci">
        <title>De novo assembly of a long-read Amblyomma americanum tick genome.</title>
        <authorList>
            <person name="Chou S."/>
            <person name="Poskanzer K.E."/>
            <person name="Rollins M."/>
            <person name="Thuy-Boun P.S."/>
        </authorList>
    </citation>
    <scope>NUCLEOTIDE SEQUENCE [LARGE SCALE GENOMIC DNA]</scope>
    <source>
        <strain evidence="7">F_SG_1</strain>
        <tissue evidence="7">Salivary glands</tissue>
    </source>
</reference>
<sequence length="352" mass="38526">MEKTEKGKINFSRVERALLLDLVDKHKAVLENKRTDAVSVARKRKEWELIETQFNSSHNVSPRTWLQLKKCWENWKNKWRKAKADDNREIFKTGGGSAAPSQLTEDLQRVGSVASHMGVRLANPFDSDRHQADPGGESQPTPSVAALLSRTQDGSIPGASGDAEDPLWSWHYEEGSPQQDEQMEEEPVAMAASLTSATTATAAPSVLPAASTARAAGTSRMSSQRQSPAVPPAPSGFFVPATPAAAAPSPSVLPAASAESAAGTSRTAGMHRQSLVEQELAARLNDISTERAQKCKEHRLRMRLLRADHRDKLAKRAAVHQLEMENLKLKNDLKRSKKILLELQIKAVKGEL</sequence>
<organism evidence="7 8">
    <name type="scientific">Amblyomma americanum</name>
    <name type="common">Lone star tick</name>
    <dbReference type="NCBI Taxonomy" id="6943"/>
    <lineage>
        <taxon>Eukaryota</taxon>
        <taxon>Metazoa</taxon>
        <taxon>Ecdysozoa</taxon>
        <taxon>Arthropoda</taxon>
        <taxon>Chelicerata</taxon>
        <taxon>Arachnida</taxon>
        <taxon>Acari</taxon>
        <taxon>Parasitiformes</taxon>
        <taxon>Ixodida</taxon>
        <taxon>Ixodoidea</taxon>
        <taxon>Ixodidae</taxon>
        <taxon>Amblyomminae</taxon>
        <taxon>Amblyomma</taxon>
    </lineage>
</organism>
<gene>
    <name evidence="7" type="ORF">V5799_002880</name>
</gene>
<evidence type="ECO:0000259" key="6">
    <source>
        <dbReference type="Pfam" id="PF13873"/>
    </source>
</evidence>